<evidence type="ECO:0000313" key="2">
    <source>
        <dbReference type="EMBL" id="BBH54545.1"/>
    </source>
</evidence>
<dbReference type="Gene3D" id="3.30.300.130">
    <property type="entry name" value="Fe-S cluster assembly (FSCA)"/>
    <property type="match status" value="1"/>
</dbReference>
<name>A0A4P2VY00_FLUSA</name>
<dbReference type="Proteomes" id="UP000291236">
    <property type="component" value="Chromosome"/>
</dbReference>
<sequence length="78" mass="8441">MKNSVQYNNVKSFIDEKISPGVAAHGGEVNIISLDNNILTLELSGSCGSCSIQAYTSESISNYILEEFPDLEDVIVTD</sequence>
<dbReference type="AlphaFoldDB" id="A0A4P2VY00"/>
<proteinExistence type="predicted"/>
<dbReference type="EMBL" id="AP019368">
    <property type="protein sequence ID" value="BBH54545.1"/>
    <property type="molecule type" value="Genomic_DNA"/>
</dbReference>
<dbReference type="GO" id="GO:0051536">
    <property type="term" value="F:iron-sulfur cluster binding"/>
    <property type="evidence" value="ECO:0007669"/>
    <property type="project" value="InterPro"/>
</dbReference>
<dbReference type="GO" id="GO:0005506">
    <property type="term" value="F:iron ion binding"/>
    <property type="evidence" value="ECO:0007669"/>
    <property type="project" value="InterPro"/>
</dbReference>
<dbReference type="KEGG" id="sbf:JCM31447_30160"/>
<gene>
    <name evidence="2" type="ORF">JCM31447_30160</name>
</gene>
<evidence type="ECO:0000259" key="1">
    <source>
        <dbReference type="Pfam" id="PF01106"/>
    </source>
</evidence>
<keyword evidence="3" id="KW-1185">Reference proteome</keyword>
<dbReference type="InterPro" id="IPR001075">
    <property type="entry name" value="NIF_FeS_clus_asmbl_NifU_C"/>
</dbReference>
<dbReference type="RefSeq" id="WP_130612485.1">
    <property type="nucleotide sequence ID" value="NZ_AP019368.1"/>
</dbReference>
<dbReference type="GO" id="GO:0016226">
    <property type="term" value="P:iron-sulfur cluster assembly"/>
    <property type="evidence" value="ECO:0007669"/>
    <property type="project" value="InterPro"/>
</dbReference>
<dbReference type="SUPFAM" id="SSF117916">
    <property type="entry name" value="Fe-S cluster assembly (FSCA) domain-like"/>
    <property type="match status" value="1"/>
</dbReference>
<organism evidence="2 3">
    <name type="scientific">Fluviispira sanaruensis</name>
    <dbReference type="NCBI Taxonomy" id="2493639"/>
    <lineage>
        <taxon>Bacteria</taxon>
        <taxon>Pseudomonadati</taxon>
        <taxon>Bdellovibrionota</taxon>
        <taxon>Oligoflexia</taxon>
        <taxon>Silvanigrellales</taxon>
        <taxon>Silvanigrellaceae</taxon>
        <taxon>Fluviispira</taxon>
    </lineage>
</organism>
<feature type="domain" description="NIF system FeS cluster assembly NifU C-terminal" evidence="1">
    <location>
        <begin position="10"/>
        <end position="74"/>
    </location>
</feature>
<dbReference type="InterPro" id="IPR034904">
    <property type="entry name" value="FSCA_dom_sf"/>
</dbReference>
<evidence type="ECO:0000313" key="3">
    <source>
        <dbReference type="Proteomes" id="UP000291236"/>
    </source>
</evidence>
<accession>A0A4P2VY00</accession>
<dbReference type="OrthoDB" id="9796965at2"/>
<dbReference type="Pfam" id="PF01106">
    <property type="entry name" value="NifU"/>
    <property type="match status" value="1"/>
</dbReference>
<protein>
    <recommendedName>
        <fullName evidence="1">NIF system FeS cluster assembly NifU C-terminal domain-containing protein</fullName>
    </recommendedName>
</protein>
<reference evidence="2 3" key="1">
    <citation type="submission" date="2018-12" db="EMBL/GenBank/DDBJ databases">
        <title>Rubrispira sanarue gen. nov., sp., nov., a member of the order Silvanigrellales, isolated from a brackish lake in Hamamatsu Japan.</title>
        <authorList>
            <person name="Maejima Y."/>
            <person name="Iino T."/>
            <person name="Muraguchi Y."/>
            <person name="Fukuda K."/>
            <person name="Nojiri H."/>
            <person name="Ohkuma M."/>
            <person name="Moriuchi R."/>
            <person name="Dohra H."/>
            <person name="Kimbara K."/>
            <person name="Shintani M."/>
        </authorList>
    </citation>
    <scope>NUCLEOTIDE SEQUENCE [LARGE SCALE GENOMIC DNA]</scope>
    <source>
        <strain evidence="2 3">RF1110005</strain>
    </source>
</reference>